<dbReference type="EnsemblMetazoa" id="PPA45977.1">
    <property type="protein sequence ID" value="PPA45977.1"/>
    <property type="gene ID" value="WBGene00284346"/>
</dbReference>
<evidence type="ECO:0000313" key="2">
    <source>
        <dbReference type="Proteomes" id="UP000005239"/>
    </source>
</evidence>
<reference evidence="1" key="2">
    <citation type="submission" date="2022-06" db="UniProtKB">
        <authorList>
            <consortium name="EnsemblMetazoa"/>
        </authorList>
    </citation>
    <scope>IDENTIFICATION</scope>
    <source>
        <strain evidence="1">PS312</strain>
    </source>
</reference>
<dbReference type="AlphaFoldDB" id="A0A2A6D1F0"/>
<dbReference type="Proteomes" id="UP000005239">
    <property type="component" value="Unassembled WGS sequence"/>
</dbReference>
<organism evidence="1 2">
    <name type="scientific">Pristionchus pacificus</name>
    <name type="common">Parasitic nematode worm</name>
    <dbReference type="NCBI Taxonomy" id="54126"/>
    <lineage>
        <taxon>Eukaryota</taxon>
        <taxon>Metazoa</taxon>
        <taxon>Ecdysozoa</taxon>
        <taxon>Nematoda</taxon>
        <taxon>Chromadorea</taxon>
        <taxon>Rhabditida</taxon>
        <taxon>Rhabditina</taxon>
        <taxon>Diplogasteromorpha</taxon>
        <taxon>Diplogasteroidea</taxon>
        <taxon>Neodiplogasteridae</taxon>
        <taxon>Pristionchus</taxon>
    </lineage>
</organism>
<keyword evidence="2" id="KW-1185">Reference proteome</keyword>
<sequence length="83" mass="9726">MIHCSHASVHGSYLRVWLGYVGKYRNTCEHWYIEDKNGKAAYNIENLQNQYHGGNRCVVRKAKMEEHLGNAPAKITNRYNRFN</sequence>
<gene>
    <name evidence="1" type="primary">WBGene00284346</name>
</gene>
<name>A0A2A6D1F0_PRIPA</name>
<protein>
    <submittedName>
        <fullName evidence="1">Uncharacterized protein</fullName>
    </submittedName>
</protein>
<accession>A0A2A6D1F0</accession>
<evidence type="ECO:0000313" key="1">
    <source>
        <dbReference type="EnsemblMetazoa" id="PPA45977.1"/>
    </source>
</evidence>
<proteinExistence type="predicted"/>
<accession>A0A8R1Z321</accession>
<reference evidence="2" key="1">
    <citation type="journal article" date="2008" name="Nat. Genet.">
        <title>The Pristionchus pacificus genome provides a unique perspective on nematode lifestyle and parasitism.</title>
        <authorList>
            <person name="Dieterich C."/>
            <person name="Clifton S.W."/>
            <person name="Schuster L.N."/>
            <person name="Chinwalla A."/>
            <person name="Delehaunty K."/>
            <person name="Dinkelacker I."/>
            <person name="Fulton L."/>
            <person name="Fulton R."/>
            <person name="Godfrey J."/>
            <person name="Minx P."/>
            <person name="Mitreva M."/>
            <person name="Roeseler W."/>
            <person name="Tian H."/>
            <person name="Witte H."/>
            <person name="Yang S.P."/>
            <person name="Wilson R.K."/>
            <person name="Sommer R.J."/>
        </authorList>
    </citation>
    <scope>NUCLEOTIDE SEQUENCE [LARGE SCALE GENOMIC DNA]</scope>
    <source>
        <strain evidence="2">PS312</strain>
    </source>
</reference>